<proteinExistence type="predicted"/>
<dbReference type="InterPro" id="IPR045711">
    <property type="entry name" value="GH123-like_N"/>
</dbReference>
<dbReference type="EMBL" id="CP165735">
    <property type="protein sequence ID" value="XDV72696.1"/>
    <property type="molecule type" value="Genomic_DNA"/>
</dbReference>
<reference evidence="2" key="1">
    <citation type="submission" date="2024-07" db="EMBL/GenBank/DDBJ databases">
        <authorList>
            <person name="Li J."/>
            <person name="Wei H."/>
            <person name="Ma J."/>
        </authorList>
    </citation>
    <scope>NUCLEOTIDE SEQUENCE</scope>
    <source>
        <strain evidence="2">AMU7</strain>
    </source>
</reference>
<keyword evidence="2" id="KW-0378">Hydrolase</keyword>
<evidence type="ECO:0000313" key="2">
    <source>
        <dbReference type="EMBL" id="XDV72696.1"/>
    </source>
</evidence>
<feature type="domain" description="Glycoside hydrolase 123-like N-terminal" evidence="1">
    <location>
        <begin position="49"/>
        <end position="1033"/>
    </location>
</feature>
<accession>A0AB39YUR1</accession>
<organism evidence="2">
    <name type="scientific">Paenarthrobacter sp. AMU7</name>
    <dbReference type="NCBI Taxonomy" id="3162492"/>
    <lineage>
        <taxon>Bacteria</taxon>
        <taxon>Bacillati</taxon>
        <taxon>Actinomycetota</taxon>
        <taxon>Actinomycetes</taxon>
        <taxon>Micrococcales</taxon>
        <taxon>Micrococcaceae</taxon>
        <taxon>Paenarthrobacter</taxon>
    </lineage>
</organism>
<dbReference type="GO" id="GO:0016787">
    <property type="term" value="F:hydrolase activity"/>
    <property type="evidence" value="ECO:0007669"/>
    <property type="project" value="UniProtKB-KW"/>
</dbReference>
<sequence length="1035" mass="112845">MVKSPGRYPSGVPAMPLPTPVSPAVTSPPIITPSNRTTGHPEVECGLGAWDKLLYGNHRFVVEVVEAPHGAGQAHRVVLPWRRQDKDPASVDVIVVSERTGSRVRNVIVEVATRESGSIVFEAIDGHGIYFFYYLPYAMLGKPHYPQAEYLPHRPSAEPGWAAGVVPSPWWQAADAEHPDNELPQATVLRYEAASGRDSFAPMNFTARADEAEVLNTRHAGEAFLLFPEDRLNPVSMQGDLPAHWVINGPQRSFHASAEPGEDYVVQVGLYALEDLHGVRVDVTSSAGGHCLNTDGVDRLGKPWHTSLAVPAGQVQALYVILPVPQERAGTTLEALLRVTAAGQAAQEVEVRLDVAADSGADPAVAAGGFGDPRLLRRLAWLDSRVAQDAELVSPFTAITLDQSSRTLGILGRSLRLAESGLPAQVTSTFTAAVTATDGPDVELFSGPIRLDVDGIEWSYAPIAFREEGPARISWRSTWTGLKEAKAVLALELNGVLDAEGAVSYSLRLSPGGTTDVNDVGLQLEFQEAAVPLAMGLGLPGGRRPESLDWTWDVATKNQDALWLGNVNVGIQVALRDGSYERPLNTNFYREKPLVEPVSWANRQEAGGESTVRGGVTLRTGGGCVTLNAFSGARTLAANEPLDFNFRLLLTPFKPLQPGRHLAKRYFHQPAAPADISAAGATVVNVHHATAPAPYINDPLLTADPLRKYIDECHRHGLKAKVYNTVRELTFHSPELLPLLQLDHEIFSDGRGKGHIWLQEHAGNGYVSAWFAPDVEDIAVVTTGESRWENFYVRSLQELASGEDGIDGIYLDDIAYDRHAMLRVRKVLERACHARGVDGPEIDLHSANQFTAHDGYASSANLYMEQLPHVDRLWLGEYFDYDSTDPEYWLVELSGIPFGLMGEMLEGGGNPWRGMVFGMTGRAPAVDNRPLWEFWSETGLEHAHMQGFWDPQSPVRSSHPDIRATTWLTERGMVVALASWARHTEHVRLLFDDVAAATSRIIAPAIPGFQPAASYAPGDSITLDPQRGLLLTIGY</sequence>
<dbReference type="RefSeq" id="WP_369746147.1">
    <property type="nucleotide sequence ID" value="NZ_CP165735.1"/>
</dbReference>
<dbReference type="Pfam" id="PF19543">
    <property type="entry name" value="GH123_N"/>
    <property type="match status" value="1"/>
</dbReference>
<dbReference type="AlphaFoldDB" id="A0AB39YUR1"/>
<name>A0AB39YUR1_9MICC</name>
<evidence type="ECO:0000259" key="1">
    <source>
        <dbReference type="Pfam" id="PF19543"/>
    </source>
</evidence>
<gene>
    <name evidence="2" type="ORF">ABQM86_05910</name>
</gene>
<protein>
    <submittedName>
        <fullName evidence="2">Glycoside hydrolase domain-containing protein</fullName>
    </submittedName>
</protein>